<protein>
    <submittedName>
        <fullName evidence="1">Uncharacterized protein</fullName>
    </submittedName>
</protein>
<evidence type="ECO:0000313" key="1">
    <source>
        <dbReference type="EMBL" id="AUV65302.1"/>
    </source>
</evidence>
<dbReference type="RefSeq" id="YP_009666695.1">
    <property type="nucleotide sequence ID" value="NC_043530.1"/>
</dbReference>
<evidence type="ECO:0000313" key="2">
    <source>
        <dbReference type="Proteomes" id="UP000297194"/>
    </source>
</evidence>
<dbReference type="Proteomes" id="UP000297194">
    <property type="component" value="Segment"/>
</dbReference>
<reference evidence="1" key="1">
    <citation type="journal article" date="2017" name="Virus Genes">
        <title>The complete genome sequence of a third distinct baculovirus isolated from the true armyworm, Mythimna unipuncta, contains two copies of the lef-7 gene.</title>
        <authorList>
            <person name="Harrison R.L."/>
            <person name="Mowery J.D."/>
            <person name="Rowley D.L."/>
            <person name="Bauchan G.R."/>
            <person name="Theilmann D.A."/>
            <person name="Rohrmann G.F."/>
            <person name="Erlandson M.A."/>
        </authorList>
    </citation>
    <scope>NUCLEOTIDE SEQUENCE [LARGE SCALE GENOMIC DNA]</scope>
    <source>
        <strain evidence="1">#7</strain>
    </source>
</reference>
<dbReference type="EMBL" id="MF375894">
    <property type="protein sequence ID" value="AUV65302.1"/>
    <property type="molecule type" value="Genomic_DNA"/>
</dbReference>
<sequence length="99" mass="11654">MLGTPGTFAHPIVNINASTQIYRIILLNLIYIISRHNRRTPLVRDHAIHRSIKAHGNRKILIGICKRYPNLVFCFYFELYFNYNKIKWPSSKFILAPKI</sequence>
<accession>A0A2K9VS81</accession>
<dbReference type="KEGG" id="vg:40526975"/>
<organism evidence="1 2">
    <name type="scientific">Mythimna unipuncta nucleopolyhedrovirus</name>
    <dbReference type="NCBI Taxonomy" id="447897"/>
    <lineage>
        <taxon>Viruses</taxon>
        <taxon>Viruses incertae sedis</taxon>
        <taxon>Naldaviricetes</taxon>
        <taxon>Lefavirales</taxon>
        <taxon>Baculoviridae</taxon>
        <taxon>Alphabaculovirus</taxon>
    </lineage>
</organism>
<dbReference type="GeneID" id="40526975"/>
<keyword evidence="2" id="KW-1185">Reference proteome</keyword>
<name>A0A2K9VS81_9ABAC</name>
<proteinExistence type="predicted"/>